<organism evidence="2 3">
    <name type="scientific">Aquisphaera giovannonii</name>
    <dbReference type="NCBI Taxonomy" id="406548"/>
    <lineage>
        <taxon>Bacteria</taxon>
        <taxon>Pseudomonadati</taxon>
        <taxon>Planctomycetota</taxon>
        <taxon>Planctomycetia</taxon>
        <taxon>Isosphaerales</taxon>
        <taxon>Isosphaeraceae</taxon>
        <taxon>Aquisphaera</taxon>
    </lineage>
</organism>
<dbReference type="OrthoDB" id="7167803at2"/>
<dbReference type="InterPro" id="IPR017853">
    <property type="entry name" value="GH"/>
</dbReference>
<dbReference type="SUPFAM" id="SSF55545">
    <property type="entry name" value="beta-N-acetylhexosaminidase-like domain"/>
    <property type="match status" value="1"/>
</dbReference>
<dbReference type="KEGG" id="agv:OJF2_49310"/>
<dbReference type="GO" id="GO:0016787">
    <property type="term" value="F:hydrolase activity"/>
    <property type="evidence" value="ECO:0007669"/>
    <property type="project" value="UniProtKB-KW"/>
</dbReference>
<keyword evidence="1" id="KW-0378">Hydrolase</keyword>
<evidence type="ECO:0008006" key="4">
    <source>
        <dbReference type="Google" id="ProtNLM"/>
    </source>
</evidence>
<dbReference type="Proteomes" id="UP000324233">
    <property type="component" value="Chromosome"/>
</dbReference>
<reference evidence="2 3" key="1">
    <citation type="submission" date="2019-08" db="EMBL/GenBank/DDBJ databases">
        <title>Deep-cultivation of Planctomycetes and their phenomic and genomic characterization uncovers novel biology.</title>
        <authorList>
            <person name="Wiegand S."/>
            <person name="Jogler M."/>
            <person name="Boedeker C."/>
            <person name="Pinto D."/>
            <person name="Vollmers J."/>
            <person name="Rivas-Marin E."/>
            <person name="Kohn T."/>
            <person name="Peeters S.H."/>
            <person name="Heuer A."/>
            <person name="Rast P."/>
            <person name="Oberbeckmann S."/>
            <person name="Bunk B."/>
            <person name="Jeske O."/>
            <person name="Meyerdierks A."/>
            <person name="Storesund J.E."/>
            <person name="Kallscheuer N."/>
            <person name="Luecker S."/>
            <person name="Lage O.M."/>
            <person name="Pohl T."/>
            <person name="Merkel B.J."/>
            <person name="Hornburger P."/>
            <person name="Mueller R.-W."/>
            <person name="Bruemmer F."/>
            <person name="Labrenz M."/>
            <person name="Spormann A.M."/>
            <person name="Op den Camp H."/>
            <person name="Overmann J."/>
            <person name="Amann R."/>
            <person name="Jetten M.S.M."/>
            <person name="Mascher T."/>
            <person name="Medema M.H."/>
            <person name="Devos D.P."/>
            <person name="Kaster A.-K."/>
            <person name="Ovreas L."/>
            <person name="Rohde M."/>
            <person name="Galperin M.Y."/>
            <person name="Jogler C."/>
        </authorList>
    </citation>
    <scope>NUCLEOTIDE SEQUENCE [LARGE SCALE GENOMIC DNA]</scope>
    <source>
        <strain evidence="2 3">OJF2</strain>
    </source>
</reference>
<gene>
    <name evidence="2" type="ORF">OJF2_49310</name>
</gene>
<dbReference type="SUPFAM" id="SSF51445">
    <property type="entry name" value="(Trans)glycosidases"/>
    <property type="match status" value="1"/>
</dbReference>
<sequence>MDLKRSAVRTAQQSARRAVTRALLVVIAAASGLCGGARAADDRIAFDLTRAIVVTPGTISPRERKAVELLVEDVARRSGVRWTVADGRTALDRRAQVVAVGRLSAAASFPPFAGLRDEAARPAPDAYRILARPSTSAVLIAGNDERGVLFGVGRLLREIRTGPGRVWLDRPLNIITGPAFPLRGHQLGYRPKTNSYDAWDLPRWERYIRDLAIFGTNAVELLPPRTDDSDESPHFPRPQMEMMVGMSRLLDEYGLDVWAWYPALEKDYNDGPTVARELEQWGEVFRRLPRLDAVYVPGGDPGHTPPAILIPFLGRVAEVLHRYHPKATLWVSPQGFPQPWLDEFLGILRTQPLPWLAGVVHGPQIRISAAELRRALPERYALRTYPDITHLQQCQFPVPDWDVAFSMTESRETINPRPMGEAAIFNYYQPGTIGFLTYSEGCNDDVNKFVWSGLGWDPHADVEDILRQYARAFLADPLADRFAKGLLALERNWQGPLRTNEGVERTLSLFQALEKEATPDVLGNWRFQQAVYRAYYDAYIRRRLLAETKIQDEALAALGTARAKGVDAAIAEAERGLARLYEVGPLDAIRARVRSLGDDLFASVRMQLSEPLHDAIAVDRGANLDTLDMPLTDRLWLRDRLAEARRIRDEPGRLAAVEAILHRTDPGPGGFYDDLGNLEKQPHLVRGLDYAADPDFRRSPYVGFGSRAGWPIAWCQNAQTLHDAPLSMRYEGLDASARYRVRITYAGDSFRNKIHLDAEGTPVHDWFQKPDPPMPVEFDVPASATADGRLELTWRQEPGKGRNGRGCQVAEVWLLRK</sequence>
<protein>
    <recommendedName>
        <fullName evidence="4">Alpha glucuronidase N-terminal domain-containing protein</fullName>
    </recommendedName>
</protein>
<keyword evidence="3" id="KW-1185">Reference proteome</keyword>
<dbReference type="Gene3D" id="3.30.379.10">
    <property type="entry name" value="Chitobiase/beta-hexosaminidase domain 2-like"/>
    <property type="match status" value="1"/>
</dbReference>
<dbReference type="AlphaFoldDB" id="A0A5B9W897"/>
<proteinExistence type="predicted"/>
<evidence type="ECO:0000256" key="1">
    <source>
        <dbReference type="ARBA" id="ARBA00022801"/>
    </source>
</evidence>
<evidence type="ECO:0000313" key="3">
    <source>
        <dbReference type="Proteomes" id="UP000324233"/>
    </source>
</evidence>
<dbReference type="EMBL" id="CP042997">
    <property type="protein sequence ID" value="QEH36369.1"/>
    <property type="molecule type" value="Genomic_DNA"/>
</dbReference>
<evidence type="ECO:0000313" key="2">
    <source>
        <dbReference type="EMBL" id="QEH36369.1"/>
    </source>
</evidence>
<dbReference type="InterPro" id="IPR029018">
    <property type="entry name" value="Hex-like_dom2"/>
</dbReference>
<accession>A0A5B9W897</accession>
<name>A0A5B9W897_9BACT</name>
<dbReference type="GO" id="GO:0005975">
    <property type="term" value="P:carbohydrate metabolic process"/>
    <property type="evidence" value="ECO:0007669"/>
    <property type="project" value="UniProtKB-ARBA"/>
</dbReference>
<dbReference type="RefSeq" id="WP_148596061.1">
    <property type="nucleotide sequence ID" value="NZ_CP042997.1"/>
</dbReference>